<evidence type="ECO:0000313" key="1">
    <source>
        <dbReference type="EMBL" id="KIL57166.1"/>
    </source>
</evidence>
<reference evidence="1 2" key="1">
    <citation type="submission" date="2014-04" db="EMBL/GenBank/DDBJ databases">
        <title>Evolutionary Origins and Diversification of the Mycorrhizal Mutualists.</title>
        <authorList>
            <consortium name="DOE Joint Genome Institute"/>
            <consortium name="Mycorrhizal Genomics Consortium"/>
            <person name="Kohler A."/>
            <person name="Kuo A."/>
            <person name="Nagy L.G."/>
            <person name="Floudas D."/>
            <person name="Copeland A."/>
            <person name="Barry K.W."/>
            <person name="Cichocki N."/>
            <person name="Veneault-Fourrey C."/>
            <person name="LaButti K."/>
            <person name="Lindquist E.A."/>
            <person name="Lipzen A."/>
            <person name="Lundell T."/>
            <person name="Morin E."/>
            <person name="Murat C."/>
            <person name="Riley R."/>
            <person name="Ohm R."/>
            <person name="Sun H."/>
            <person name="Tunlid A."/>
            <person name="Henrissat B."/>
            <person name="Grigoriev I.V."/>
            <person name="Hibbett D.S."/>
            <person name="Martin F."/>
        </authorList>
    </citation>
    <scope>NUCLEOTIDE SEQUENCE [LARGE SCALE GENOMIC DNA]</scope>
    <source>
        <strain evidence="1 2">Koide BX008</strain>
    </source>
</reference>
<protein>
    <submittedName>
        <fullName evidence="1">Uncharacterized protein</fullName>
    </submittedName>
</protein>
<name>A0A0C2WKE7_AMAMK</name>
<gene>
    <name evidence="1" type="ORF">M378DRAFT_400499</name>
</gene>
<organism evidence="1 2">
    <name type="scientific">Amanita muscaria (strain Koide BX008)</name>
    <dbReference type="NCBI Taxonomy" id="946122"/>
    <lineage>
        <taxon>Eukaryota</taxon>
        <taxon>Fungi</taxon>
        <taxon>Dikarya</taxon>
        <taxon>Basidiomycota</taxon>
        <taxon>Agaricomycotina</taxon>
        <taxon>Agaricomycetes</taxon>
        <taxon>Agaricomycetidae</taxon>
        <taxon>Agaricales</taxon>
        <taxon>Pluteineae</taxon>
        <taxon>Amanitaceae</taxon>
        <taxon>Amanita</taxon>
    </lineage>
</organism>
<proteinExistence type="predicted"/>
<evidence type="ECO:0000313" key="2">
    <source>
        <dbReference type="Proteomes" id="UP000054549"/>
    </source>
</evidence>
<keyword evidence="2" id="KW-1185">Reference proteome</keyword>
<sequence>MTSNSLVMYLWLLLEREKKSDGQSTWSLSGHPNGRSTLFLPLSGQPKRLDAHFPPDLSGCDHGCLA</sequence>
<dbReference type="AlphaFoldDB" id="A0A0C2WKE7"/>
<dbReference type="Proteomes" id="UP000054549">
    <property type="component" value="Unassembled WGS sequence"/>
</dbReference>
<dbReference type="HOGENOM" id="CLU_2830670_0_0_1"/>
<accession>A0A0C2WKE7</accession>
<dbReference type="InParanoid" id="A0A0C2WKE7"/>
<dbReference type="EMBL" id="KN818380">
    <property type="protein sequence ID" value="KIL57166.1"/>
    <property type="molecule type" value="Genomic_DNA"/>
</dbReference>